<sequence length="81" mass="9125">MSSTPEKSKNASGHLSLLDGSPLKEKQSHKLCEEQYDPLLERASKWMAHLESIRDDYALLKVKNAILLDRLVMAGEDIDES</sequence>
<organism evidence="2 3">
    <name type="scientific">Fistulifera solaris</name>
    <name type="common">Oleaginous diatom</name>
    <dbReference type="NCBI Taxonomy" id="1519565"/>
    <lineage>
        <taxon>Eukaryota</taxon>
        <taxon>Sar</taxon>
        <taxon>Stramenopiles</taxon>
        <taxon>Ochrophyta</taxon>
        <taxon>Bacillariophyta</taxon>
        <taxon>Bacillariophyceae</taxon>
        <taxon>Bacillariophycidae</taxon>
        <taxon>Naviculales</taxon>
        <taxon>Naviculaceae</taxon>
        <taxon>Fistulifera</taxon>
    </lineage>
</organism>
<dbReference type="OrthoDB" id="53494at2759"/>
<accession>A0A1Z5KFG0</accession>
<dbReference type="InParanoid" id="A0A1Z5KFG0"/>
<reference evidence="2 3" key="1">
    <citation type="journal article" date="2015" name="Plant Cell">
        <title>Oil accumulation by the oleaginous diatom Fistulifera solaris as revealed by the genome and transcriptome.</title>
        <authorList>
            <person name="Tanaka T."/>
            <person name="Maeda Y."/>
            <person name="Veluchamy A."/>
            <person name="Tanaka M."/>
            <person name="Abida H."/>
            <person name="Marechal E."/>
            <person name="Bowler C."/>
            <person name="Muto M."/>
            <person name="Sunaga Y."/>
            <person name="Tanaka M."/>
            <person name="Yoshino T."/>
            <person name="Taniguchi T."/>
            <person name="Fukuda Y."/>
            <person name="Nemoto M."/>
            <person name="Matsumoto M."/>
            <person name="Wong P.S."/>
            <person name="Aburatani S."/>
            <person name="Fujibuchi W."/>
        </authorList>
    </citation>
    <scope>NUCLEOTIDE SEQUENCE [LARGE SCALE GENOMIC DNA]</scope>
    <source>
        <strain evidence="2 3">JPCC DA0580</strain>
    </source>
</reference>
<comment type="caution">
    <text evidence="2">The sequence shown here is derived from an EMBL/GenBank/DDBJ whole genome shotgun (WGS) entry which is preliminary data.</text>
</comment>
<evidence type="ECO:0000256" key="1">
    <source>
        <dbReference type="SAM" id="MobiDB-lite"/>
    </source>
</evidence>
<feature type="region of interest" description="Disordered" evidence="1">
    <location>
        <begin position="1"/>
        <end position="29"/>
    </location>
</feature>
<dbReference type="Proteomes" id="UP000198406">
    <property type="component" value="Unassembled WGS sequence"/>
</dbReference>
<feature type="compositionally biased region" description="Polar residues" evidence="1">
    <location>
        <begin position="1"/>
        <end position="13"/>
    </location>
</feature>
<evidence type="ECO:0000313" key="3">
    <source>
        <dbReference type="Proteomes" id="UP000198406"/>
    </source>
</evidence>
<dbReference type="EMBL" id="BDSP01000218">
    <property type="protein sequence ID" value="GAX24989.1"/>
    <property type="molecule type" value="Genomic_DNA"/>
</dbReference>
<proteinExistence type="predicted"/>
<name>A0A1Z5KFG0_FISSO</name>
<keyword evidence="3" id="KW-1185">Reference proteome</keyword>
<evidence type="ECO:0000313" key="2">
    <source>
        <dbReference type="EMBL" id="GAX24989.1"/>
    </source>
</evidence>
<gene>
    <name evidence="2" type="ORF">FisN_2Lh268</name>
</gene>
<dbReference type="AlphaFoldDB" id="A0A1Z5KFG0"/>
<protein>
    <submittedName>
        <fullName evidence="2">Uncharacterized protein</fullName>
    </submittedName>
</protein>